<dbReference type="InterPro" id="IPR007197">
    <property type="entry name" value="rSAM"/>
</dbReference>
<evidence type="ECO:0000313" key="7">
    <source>
        <dbReference type="Proteomes" id="UP000186851"/>
    </source>
</evidence>
<dbReference type="SUPFAM" id="SSF102114">
    <property type="entry name" value="Radical SAM enzymes"/>
    <property type="match status" value="1"/>
</dbReference>
<dbReference type="InterPro" id="IPR051198">
    <property type="entry name" value="BchE-like"/>
</dbReference>
<dbReference type="InterPro" id="IPR058240">
    <property type="entry name" value="rSAM_sf"/>
</dbReference>
<keyword evidence="5" id="KW-0411">Iron-sulfur</keyword>
<keyword evidence="2" id="KW-0949">S-adenosyl-L-methionine</keyword>
<gene>
    <name evidence="6" type="ORF">OdinLCB4_007075</name>
</gene>
<dbReference type="KEGG" id="oyw:OdinLCB4_007075"/>
<protein>
    <submittedName>
        <fullName evidence="6">Fe-S oxidoreductase</fullName>
    </submittedName>
</protein>
<dbReference type="GO" id="GO:0051536">
    <property type="term" value="F:iron-sulfur cluster binding"/>
    <property type="evidence" value="ECO:0007669"/>
    <property type="project" value="UniProtKB-KW"/>
</dbReference>
<dbReference type="Gene3D" id="3.40.50.280">
    <property type="entry name" value="Cobalamin-binding domain"/>
    <property type="match status" value="1"/>
</dbReference>
<accession>A0AAF0IBB7</accession>
<dbReference type="PANTHER" id="PTHR43409:SF7">
    <property type="entry name" value="BLL1977 PROTEIN"/>
    <property type="match status" value="1"/>
</dbReference>
<reference evidence="6" key="1">
    <citation type="journal article" date="2017" name="Nature">
        <title>Asgard archaea illuminate the origin of eukaryotic cellular complexity.</title>
        <authorList>
            <person name="Zaremba-Niedzwiedzka K."/>
            <person name="Caceres E.F."/>
            <person name="Saw J.H."/>
            <person name="Backstrom D."/>
            <person name="Juzokaite L."/>
            <person name="Vancaester E."/>
            <person name="Seitz K.W."/>
            <person name="Anantharaman K."/>
            <person name="Starnawski P."/>
            <person name="Kjeldsen K.U."/>
            <person name="Scott M.B."/>
            <person name="Nunoura T."/>
            <person name="Banfield J.F."/>
            <person name="Schramm A."/>
            <person name="Baker B.J."/>
            <person name="Spang A."/>
            <person name="Ettema T.J.G."/>
        </authorList>
    </citation>
    <scope>NUCLEOTIDE SEQUENCE</scope>
    <source>
        <strain evidence="6">LCB_4</strain>
    </source>
</reference>
<dbReference type="CDD" id="cd01335">
    <property type="entry name" value="Radical_SAM"/>
    <property type="match status" value="1"/>
</dbReference>
<dbReference type="AlphaFoldDB" id="A0AAF0IBB7"/>
<evidence type="ECO:0000256" key="4">
    <source>
        <dbReference type="ARBA" id="ARBA00023004"/>
    </source>
</evidence>
<dbReference type="PANTHER" id="PTHR43409">
    <property type="entry name" value="ANAEROBIC MAGNESIUM-PROTOPORPHYRIN IX MONOMETHYL ESTER CYCLASE-RELATED"/>
    <property type="match status" value="1"/>
</dbReference>
<reference evidence="6" key="2">
    <citation type="journal article" date="2022" name="Nat. Microbiol.">
        <title>A closed Candidatus Odinarchaeum chromosome exposes Asgard archaeal viruses.</title>
        <authorList>
            <person name="Tamarit D."/>
            <person name="Caceres E.F."/>
            <person name="Krupovic M."/>
            <person name="Nijland R."/>
            <person name="Eme L."/>
            <person name="Robinson N.P."/>
            <person name="Ettema T.J.G."/>
        </authorList>
    </citation>
    <scope>NUCLEOTIDE SEQUENCE</scope>
    <source>
        <strain evidence="6">LCB_4</strain>
    </source>
</reference>
<organism evidence="6 7">
    <name type="scientific">Odinarchaeota yellowstonii (strain LCB_4)</name>
    <dbReference type="NCBI Taxonomy" id="1841599"/>
    <lineage>
        <taxon>Archaea</taxon>
        <taxon>Promethearchaeati</taxon>
        <taxon>Candidatus Odinarchaeota</taxon>
        <taxon>Candidatus Odinarchaeia</taxon>
        <taxon>Candidatus Odinarchaeales</taxon>
        <taxon>Candidatus Odinarchaeaceae</taxon>
        <taxon>Candidatus Odinarchaeum</taxon>
    </lineage>
</organism>
<dbReference type="GO" id="GO:0003824">
    <property type="term" value="F:catalytic activity"/>
    <property type="evidence" value="ECO:0007669"/>
    <property type="project" value="InterPro"/>
</dbReference>
<dbReference type="Proteomes" id="UP000186851">
    <property type="component" value="Chromosome"/>
</dbReference>
<evidence type="ECO:0000256" key="1">
    <source>
        <dbReference type="ARBA" id="ARBA00001966"/>
    </source>
</evidence>
<name>A0AAF0IBB7_ODILC</name>
<dbReference type="SFLD" id="SFLDG01082">
    <property type="entry name" value="B12-binding_domain_containing"/>
    <property type="match status" value="1"/>
</dbReference>
<keyword evidence="4" id="KW-0408">Iron</keyword>
<evidence type="ECO:0000313" key="6">
    <source>
        <dbReference type="EMBL" id="WEU40224.1"/>
    </source>
</evidence>
<dbReference type="GO" id="GO:0046872">
    <property type="term" value="F:metal ion binding"/>
    <property type="evidence" value="ECO:0007669"/>
    <property type="project" value="UniProtKB-KW"/>
</dbReference>
<evidence type="ECO:0000256" key="2">
    <source>
        <dbReference type="ARBA" id="ARBA00022691"/>
    </source>
</evidence>
<keyword evidence="3" id="KW-0479">Metal-binding</keyword>
<dbReference type="SFLD" id="SFLDS00029">
    <property type="entry name" value="Radical_SAM"/>
    <property type="match status" value="1"/>
</dbReference>
<proteinExistence type="predicted"/>
<evidence type="ECO:0000256" key="3">
    <source>
        <dbReference type="ARBA" id="ARBA00022723"/>
    </source>
</evidence>
<dbReference type="EMBL" id="CP091871">
    <property type="protein sequence ID" value="WEU40224.1"/>
    <property type="molecule type" value="Genomic_DNA"/>
</dbReference>
<sequence>MQSILLVEPEFPIPAKSRNHKNFLPIGLLKIASYLRSKNINVKLFRGIPKTLNEYAEILEFNPKEVWITSLFTYWSKYVKEAVQFYKRLLPGSKTVVGGIFASLLSREKVIEVTGCDDVYQGVMYEAEEYPPAYDLISGCNPHPLDYQIIHTSRGCMRKCGFCGTWKIEPYFIAKKSIKNEIFQKKIVFYDNNFLMNPHVEKILQELIELKKQGKIVWCESQSGFDGRILLEKPYLAKLIKKAGFIYPRVAWDSKYEDYPSIKKQIDILVDAGYQTKSIFIFMLYNWDIPFEEMELKRLKCWDWKIQISDCRYRPLNQLYDNFSHKIKNQSSEDYYIHPLWSDSLIKQFRRNIREQNICIRHNLLFYSRRLEQKKVGKEVFNEIKNLKSKLELIEFLEGHGIDYWFPDQIRYPEDYKNK</sequence>
<evidence type="ECO:0000256" key="5">
    <source>
        <dbReference type="ARBA" id="ARBA00023014"/>
    </source>
</evidence>
<comment type="cofactor">
    <cofactor evidence="1">
        <name>[4Fe-4S] cluster</name>
        <dbReference type="ChEBI" id="CHEBI:49883"/>
    </cofactor>
</comment>